<reference evidence="2" key="1">
    <citation type="journal article" date="2019" name="Int. J. Syst. Evol. Microbiol.">
        <title>The Global Catalogue of Microorganisms (GCM) 10K type strain sequencing project: providing services to taxonomists for standard genome sequencing and annotation.</title>
        <authorList>
            <consortium name="The Broad Institute Genomics Platform"/>
            <consortium name="The Broad Institute Genome Sequencing Center for Infectious Disease"/>
            <person name="Wu L."/>
            <person name="Ma J."/>
        </authorList>
    </citation>
    <scope>NUCLEOTIDE SEQUENCE [LARGE SCALE GENOMIC DNA]</scope>
    <source>
        <strain evidence="2">JCM 17543</strain>
    </source>
</reference>
<dbReference type="RefSeq" id="WP_344698708.1">
    <property type="nucleotide sequence ID" value="NZ_BAABBM010000001.1"/>
</dbReference>
<protein>
    <recommendedName>
        <fullName evidence="3">YkgJ family cysteine cluster protein</fullName>
    </recommendedName>
</protein>
<evidence type="ECO:0000313" key="1">
    <source>
        <dbReference type="EMBL" id="GAA3893827.1"/>
    </source>
</evidence>
<proteinExistence type="predicted"/>
<dbReference type="Proteomes" id="UP001500827">
    <property type="component" value="Unassembled WGS sequence"/>
</dbReference>
<dbReference type="EMBL" id="BAABBM010000001">
    <property type="protein sequence ID" value="GAA3893827.1"/>
    <property type="molecule type" value="Genomic_DNA"/>
</dbReference>
<evidence type="ECO:0008006" key="3">
    <source>
        <dbReference type="Google" id="ProtNLM"/>
    </source>
</evidence>
<sequence>MDPAQYQRQLVQDRAHVAGGLNVRVPDGRQVAALMRVLRDLVDVAKAQHSVTPLMAFFQDNIEKADKAFLSDIPVACHRGCAHCCRIWVDASPVEVLYVAKSFSGAARDQATETFRDAVSVTGGMSSAERGKLVYPCPNLKDGVCSIYDVRPTVCRSLVSMDASVCARVFYLLSDEEIVSPAPNILLGRGYRLALAGALKHAGLAHTQVELNSSLDIAFSNPQAEQQWLEGEDPFAAADKAPEDDVMADENYRMIYETAFAGY</sequence>
<comment type="caution">
    <text evidence="1">The sequence shown here is derived from an EMBL/GenBank/DDBJ whole genome shotgun (WGS) entry which is preliminary data.</text>
</comment>
<accession>A0ABP7L5Y8</accession>
<dbReference type="Pfam" id="PF03692">
    <property type="entry name" value="CxxCxxCC"/>
    <property type="match status" value="1"/>
</dbReference>
<keyword evidence="2" id="KW-1185">Reference proteome</keyword>
<dbReference type="InterPro" id="IPR005358">
    <property type="entry name" value="Puta_zinc/iron-chelating_dom"/>
</dbReference>
<name>A0ABP7L5Y8_9SPHN</name>
<gene>
    <name evidence="1" type="ORF">GCM10022276_11290</name>
</gene>
<organism evidence="1 2">
    <name type="scientific">Sphingomonas limnosediminicola</name>
    <dbReference type="NCBI Taxonomy" id="940133"/>
    <lineage>
        <taxon>Bacteria</taxon>
        <taxon>Pseudomonadati</taxon>
        <taxon>Pseudomonadota</taxon>
        <taxon>Alphaproteobacteria</taxon>
        <taxon>Sphingomonadales</taxon>
        <taxon>Sphingomonadaceae</taxon>
        <taxon>Sphingomonas</taxon>
    </lineage>
</organism>
<evidence type="ECO:0000313" key="2">
    <source>
        <dbReference type="Proteomes" id="UP001500827"/>
    </source>
</evidence>